<protein>
    <submittedName>
        <fullName evidence="5">Alpha/beta hydrolase</fullName>
    </submittedName>
</protein>
<reference evidence="5 6" key="1">
    <citation type="submission" date="2018-03" db="EMBL/GenBank/DDBJ databases">
        <title>Bioinformatic expansion and discovery of thiopeptide antibiotics.</title>
        <authorList>
            <person name="Schwalen C.J."/>
            <person name="Hudson G.A."/>
            <person name="Mitchell D.A."/>
        </authorList>
    </citation>
    <scope>NUCLEOTIDE SEQUENCE [LARGE SCALE GENOMIC DNA]</scope>
    <source>
        <strain evidence="5 6">NRRL 8041</strain>
    </source>
</reference>
<dbReference type="PANTHER" id="PTHR48081:SF30">
    <property type="entry name" value="ACETYL-HYDROLASE LIPR-RELATED"/>
    <property type="match status" value="1"/>
</dbReference>
<sequence length="328" mass="34126">MCGADHPLSAAGRHADRSVCRRHAGAGSSAAEPAAGTRRSAPVNLPPPLTREHILDTRRALDELARRIVPRPGTTVEEEVVAGRRTLVVRPDTGPVRGTVLHFFGGGYRAGSPEGAVGFAAQLAHRAGVRVALPSYRLAPEDPFPAAVEDAVAVYDAFSSRDRIVVSGQSAGGGLAAAALLTTESPQPAGLAVLCGWLDLTQAADSYHRCAATDPVFSREAAARSAACYLNGADPDHPAASPLRASDAQLAKLPPTFLQVGADEVLVDDSRAFARRLADLGTGVVLRSWPRVTHSWQSAVPHPLAVAAIDELGGFVRDRMGSAGGVAE</sequence>
<dbReference type="PANTHER" id="PTHR48081">
    <property type="entry name" value="AB HYDROLASE SUPERFAMILY PROTEIN C4A8.06C"/>
    <property type="match status" value="1"/>
</dbReference>
<dbReference type="InterPro" id="IPR029058">
    <property type="entry name" value="AB_hydrolase_fold"/>
</dbReference>
<gene>
    <name evidence="5" type="ORF">C7C45_31780</name>
</gene>
<organism evidence="5 6">
    <name type="scientific">Micromonospora arborensis</name>
    <dbReference type="NCBI Taxonomy" id="2116518"/>
    <lineage>
        <taxon>Bacteria</taxon>
        <taxon>Bacillati</taxon>
        <taxon>Actinomycetota</taxon>
        <taxon>Actinomycetes</taxon>
        <taxon>Micromonosporales</taxon>
        <taxon>Micromonosporaceae</taxon>
        <taxon>Micromonospora</taxon>
    </lineage>
</organism>
<comment type="caution">
    <text evidence="5">The sequence shown here is derived from an EMBL/GenBank/DDBJ whole genome shotgun (WGS) entry which is preliminary data.</text>
</comment>
<keyword evidence="6" id="KW-1185">Reference proteome</keyword>
<accession>A0A318NE38</accession>
<dbReference type="SUPFAM" id="SSF53474">
    <property type="entry name" value="alpha/beta-Hydrolases"/>
    <property type="match status" value="1"/>
</dbReference>
<dbReference type="Gene3D" id="3.40.50.1820">
    <property type="entry name" value="alpha/beta hydrolase"/>
    <property type="match status" value="1"/>
</dbReference>
<evidence type="ECO:0000313" key="6">
    <source>
        <dbReference type="Proteomes" id="UP000248333"/>
    </source>
</evidence>
<proteinExistence type="inferred from homology"/>
<dbReference type="Proteomes" id="UP000248333">
    <property type="component" value="Unassembled WGS sequence"/>
</dbReference>
<evidence type="ECO:0000256" key="2">
    <source>
        <dbReference type="ARBA" id="ARBA00022801"/>
    </source>
</evidence>
<feature type="region of interest" description="Disordered" evidence="3">
    <location>
        <begin position="1"/>
        <end position="48"/>
    </location>
</feature>
<evidence type="ECO:0000259" key="4">
    <source>
        <dbReference type="Pfam" id="PF07859"/>
    </source>
</evidence>
<evidence type="ECO:0000256" key="3">
    <source>
        <dbReference type="SAM" id="MobiDB-lite"/>
    </source>
</evidence>
<feature type="compositionally biased region" description="Low complexity" evidence="3">
    <location>
        <begin position="25"/>
        <end position="36"/>
    </location>
</feature>
<evidence type="ECO:0000256" key="1">
    <source>
        <dbReference type="ARBA" id="ARBA00010515"/>
    </source>
</evidence>
<dbReference type="OrthoDB" id="3181909at2"/>
<dbReference type="GO" id="GO:0004806">
    <property type="term" value="F:triacylglycerol lipase activity"/>
    <property type="evidence" value="ECO:0007669"/>
    <property type="project" value="TreeGrafter"/>
</dbReference>
<dbReference type="InterPro" id="IPR013094">
    <property type="entry name" value="AB_hydrolase_3"/>
</dbReference>
<evidence type="ECO:0000313" key="5">
    <source>
        <dbReference type="EMBL" id="PYC63425.1"/>
    </source>
</evidence>
<dbReference type="InterPro" id="IPR050300">
    <property type="entry name" value="GDXG_lipolytic_enzyme"/>
</dbReference>
<keyword evidence="2 5" id="KW-0378">Hydrolase</keyword>
<comment type="similarity">
    <text evidence="1">Belongs to the 'GDXG' lipolytic enzyme family.</text>
</comment>
<dbReference type="EMBL" id="PYBV01000062">
    <property type="protein sequence ID" value="PYC63425.1"/>
    <property type="molecule type" value="Genomic_DNA"/>
</dbReference>
<dbReference type="AlphaFoldDB" id="A0A318NE38"/>
<feature type="domain" description="Alpha/beta hydrolase fold-3" evidence="4">
    <location>
        <begin position="100"/>
        <end position="297"/>
    </location>
</feature>
<name>A0A318NE38_9ACTN</name>
<dbReference type="Pfam" id="PF07859">
    <property type="entry name" value="Abhydrolase_3"/>
    <property type="match status" value="1"/>
</dbReference>